<evidence type="ECO:0000259" key="8">
    <source>
        <dbReference type="Pfam" id="PF20656"/>
    </source>
</evidence>
<dbReference type="EC" id="2.3.3.9" evidence="1"/>
<dbReference type="Gene3D" id="1.20.1220.12">
    <property type="entry name" value="Malate synthase, domain III"/>
    <property type="match status" value="1"/>
</dbReference>
<evidence type="ECO:0000256" key="5">
    <source>
        <dbReference type="ARBA" id="ARBA00047918"/>
    </source>
</evidence>
<dbReference type="InterPro" id="IPR046363">
    <property type="entry name" value="MS_N_TIM-barrel_dom"/>
</dbReference>
<dbReference type="FunCoup" id="A0A152A4V4">
    <property type="interactions" value="108"/>
</dbReference>
<dbReference type="SUPFAM" id="SSF51645">
    <property type="entry name" value="Malate synthase G"/>
    <property type="match status" value="1"/>
</dbReference>
<sequence length="534" mass="61388">MVDKIRILNETRNQLITKESLDFIVQLHKRFNQKRLELLKERIVIQSKINSNAFKLERDAKSFEIRNDSSWRVGEIPELLRNRKVDIVCLDVANKKTLIECLKSGANGIQVDFDDGYSPSWSNNLQSQLNLYEIVHDGKYSGKECPLLLMRPRSLNLDEFHLLVNGQSLSGAFFDLGLYLFWNGKTLLEQKRGPFFYLPKLENYQEALLYRDILAFCEDYLKFPSGSIKVIVLIENILASYQMEEMIYALKDNIVALNTGRWDYIFSFVKKFSASSEYILPAKSSLGLDQPFLESYYRLVVSISHKRGCLATGGMSPQYPSNGRLELTEKEKLTVYNGKKTEALMGFDGALVAHASAVEQCRKAFDSVIGQQLDNSQCQGVKQSKITYGFDPVLNQKYFNMLSIAPKGFPVCENDVKDCVYALYKYIYYWIQGKGAVEMNGIIEDLASIEINRALLWKWLSESVILKEGIPFTFKCLLIHFQNLEKEFNPLNINHQQIQFLIELFLTSRDFIDFMPTVLYPILCQNSIKLTSSL</sequence>
<dbReference type="GO" id="GO:0005782">
    <property type="term" value="C:peroxisomal matrix"/>
    <property type="evidence" value="ECO:0007669"/>
    <property type="project" value="TreeGrafter"/>
</dbReference>
<gene>
    <name evidence="10" type="ORF">DLAC_02392</name>
</gene>
<proteinExistence type="predicted"/>
<keyword evidence="11" id="KW-1185">Reference proteome</keyword>
<dbReference type="GO" id="GO:0006097">
    <property type="term" value="P:glyoxylate cycle"/>
    <property type="evidence" value="ECO:0007669"/>
    <property type="project" value="UniProtKB-KW"/>
</dbReference>
<dbReference type="InterPro" id="IPR048355">
    <property type="entry name" value="MS_C"/>
</dbReference>
<dbReference type="InterPro" id="IPR011076">
    <property type="entry name" value="Malate_synth_sf"/>
</dbReference>
<dbReference type="InterPro" id="IPR001465">
    <property type="entry name" value="Malate_synthase_TIM"/>
</dbReference>
<evidence type="ECO:0000256" key="4">
    <source>
        <dbReference type="ARBA" id="ARBA00022679"/>
    </source>
</evidence>
<dbReference type="STRING" id="361077.A0A152A4V4"/>
<evidence type="ECO:0000313" key="11">
    <source>
        <dbReference type="Proteomes" id="UP000076078"/>
    </source>
</evidence>
<evidence type="ECO:0000256" key="1">
    <source>
        <dbReference type="ARBA" id="ARBA00012636"/>
    </source>
</evidence>
<dbReference type="PANTHER" id="PTHR42902">
    <property type="entry name" value="MALATE SYNTHASE"/>
    <property type="match status" value="1"/>
</dbReference>
<dbReference type="AlphaFoldDB" id="A0A152A4V4"/>
<evidence type="ECO:0000256" key="2">
    <source>
        <dbReference type="ARBA" id="ARBA00022435"/>
    </source>
</evidence>
<feature type="active site" description="Proton donor" evidence="6">
    <location>
        <position position="445"/>
    </location>
</feature>
<dbReference type="GO" id="GO:0004474">
    <property type="term" value="F:malate synthase activity"/>
    <property type="evidence" value="ECO:0007669"/>
    <property type="project" value="UniProtKB-EC"/>
</dbReference>
<keyword evidence="2" id="KW-0329">Glyoxylate bypass</keyword>
<comment type="catalytic activity">
    <reaction evidence="5">
        <text>glyoxylate + acetyl-CoA + H2O = (S)-malate + CoA + H(+)</text>
        <dbReference type="Rhea" id="RHEA:18181"/>
        <dbReference type="ChEBI" id="CHEBI:15377"/>
        <dbReference type="ChEBI" id="CHEBI:15378"/>
        <dbReference type="ChEBI" id="CHEBI:15589"/>
        <dbReference type="ChEBI" id="CHEBI:36655"/>
        <dbReference type="ChEBI" id="CHEBI:57287"/>
        <dbReference type="ChEBI" id="CHEBI:57288"/>
        <dbReference type="EC" id="2.3.3.9"/>
    </reaction>
</comment>
<dbReference type="InterPro" id="IPR006252">
    <property type="entry name" value="Malate_synthA"/>
</dbReference>
<dbReference type="OMA" id="QWVYHRV"/>
<feature type="domain" description="Malate synthase C-terminal" evidence="9">
    <location>
        <begin position="414"/>
        <end position="520"/>
    </location>
</feature>
<feature type="active site" description="Proton acceptor" evidence="6">
    <location>
        <position position="151"/>
    </location>
</feature>
<keyword evidence="3" id="KW-0816">Tricarboxylic acid cycle</keyword>
<feature type="domain" description="Malate synthase N-terminal" evidence="8">
    <location>
        <begin position="9"/>
        <end position="51"/>
    </location>
</feature>
<dbReference type="Pfam" id="PF01274">
    <property type="entry name" value="MS_TIM-barrel"/>
    <property type="match status" value="1"/>
</dbReference>
<comment type="caution">
    <text evidence="10">The sequence shown here is derived from an EMBL/GenBank/DDBJ whole genome shotgun (WGS) entry which is preliminary data.</text>
</comment>
<dbReference type="EMBL" id="LODT01000011">
    <property type="protein sequence ID" value="KYR01269.1"/>
    <property type="molecule type" value="Genomic_DNA"/>
</dbReference>
<evidence type="ECO:0000259" key="9">
    <source>
        <dbReference type="Pfam" id="PF20659"/>
    </source>
</evidence>
<reference evidence="10 11" key="1">
    <citation type="submission" date="2015-12" db="EMBL/GenBank/DDBJ databases">
        <title>Dictyostelia acquired genes for synthesis and detection of signals that induce cell-type specialization by lateral gene transfer from prokaryotes.</title>
        <authorList>
            <person name="Gloeckner G."/>
            <person name="Schaap P."/>
        </authorList>
    </citation>
    <scope>NUCLEOTIDE SEQUENCE [LARGE SCALE GENOMIC DNA]</scope>
    <source>
        <strain evidence="10 11">TK</strain>
    </source>
</reference>
<evidence type="ECO:0000256" key="6">
    <source>
        <dbReference type="PIRSR" id="PIRSR001363-1"/>
    </source>
</evidence>
<organism evidence="10 11">
    <name type="scientific">Tieghemostelium lacteum</name>
    <name type="common">Slime mold</name>
    <name type="synonym">Dictyostelium lacteum</name>
    <dbReference type="NCBI Taxonomy" id="361077"/>
    <lineage>
        <taxon>Eukaryota</taxon>
        <taxon>Amoebozoa</taxon>
        <taxon>Evosea</taxon>
        <taxon>Eumycetozoa</taxon>
        <taxon>Dictyostelia</taxon>
        <taxon>Dictyosteliales</taxon>
        <taxon>Raperosteliaceae</taxon>
        <taxon>Tieghemostelium</taxon>
    </lineage>
</organism>
<evidence type="ECO:0000256" key="3">
    <source>
        <dbReference type="ARBA" id="ARBA00022532"/>
    </source>
</evidence>
<dbReference type="Gene3D" id="3.20.20.360">
    <property type="entry name" value="Malate synthase, domain 3"/>
    <property type="match status" value="1"/>
</dbReference>
<accession>A0A152A4V4</accession>
<dbReference type="Pfam" id="PF20656">
    <property type="entry name" value="MS_N"/>
    <property type="match status" value="1"/>
</dbReference>
<evidence type="ECO:0000313" key="10">
    <source>
        <dbReference type="EMBL" id="KYR01269.1"/>
    </source>
</evidence>
<protein>
    <recommendedName>
        <fullName evidence="1">malate synthase</fullName>
        <ecNumber evidence="1">2.3.3.9</ecNumber>
    </recommendedName>
</protein>
<dbReference type="InterPro" id="IPR048356">
    <property type="entry name" value="MS_N"/>
</dbReference>
<dbReference type="PANTHER" id="PTHR42902:SF3">
    <property type="entry name" value="MALATE SYNTHASE"/>
    <property type="match status" value="1"/>
</dbReference>
<keyword evidence="4" id="KW-0808">Transferase</keyword>
<dbReference type="InterPro" id="IPR044856">
    <property type="entry name" value="Malate_synth_C_sf"/>
</dbReference>
<dbReference type="Proteomes" id="UP000076078">
    <property type="component" value="Unassembled WGS sequence"/>
</dbReference>
<dbReference type="PIRSF" id="PIRSF001363">
    <property type="entry name" value="Malate_synth"/>
    <property type="match status" value="1"/>
</dbReference>
<dbReference type="GO" id="GO:0006099">
    <property type="term" value="P:tricarboxylic acid cycle"/>
    <property type="evidence" value="ECO:0007669"/>
    <property type="project" value="UniProtKB-KW"/>
</dbReference>
<dbReference type="InParanoid" id="A0A152A4V4"/>
<feature type="domain" description="Malate synthase TIM barrel" evidence="7">
    <location>
        <begin position="148"/>
        <end position="386"/>
    </location>
</feature>
<name>A0A152A4V4_TIELA</name>
<dbReference type="Pfam" id="PF20659">
    <property type="entry name" value="MS_C"/>
    <property type="match status" value="1"/>
</dbReference>
<dbReference type="OrthoDB" id="4078635at2759"/>
<evidence type="ECO:0000259" key="7">
    <source>
        <dbReference type="Pfam" id="PF01274"/>
    </source>
</evidence>